<dbReference type="AlphaFoldDB" id="A0A328C4S7"/>
<keyword evidence="4" id="KW-1185">Reference proteome</keyword>
<dbReference type="InterPro" id="IPR027051">
    <property type="entry name" value="XdhC_Rossmann_dom"/>
</dbReference>
<comment type="caution">
    <text evidence="3">The sequence shown here is derived from an EMBL/GenBank/DDBJ whole genome shotgun (WGS) entry which is preliminary data.</text>
</comment>
<dbReference type="EMBL" id="QHKO01000007">
    <property type="protein sequence ID" value="RAL21004.1"/>
    <property type="molecule type" value="Genomic_DNA"/>
</dbReference>
<proteinExistence type="predicted"/>
<feature type="domain" description="XdhC Rossmann" evidence="2">
    <location>
        <begin position="183"/>
        <end position="326"/>
    </location>
</feature>
<dbReference type="Pfam" id="PF13478">
    <property type="entry name" value="XdhC_C"/>
    <property type="match status" value="1"/>
</dbReference>
<evidence type="ECO:0000259" key="2">
    <source>
        <dbReference type="Pfam" id="PF13478"/>
    </source>
</evidence>
<dbReference type="Pfam" id="PF02625">
    <property type="entry name" value="XdhC_CoxI"/>
    <property type="match status" value="1"/>
</dbReference>
<sequence length="342" mass="36677">MPPRGSAVLDPNLWRWVLTRLEANHPVHLTHVAWHSRHSPGTTGATLAVDPRGDTAGTIGGGVMEGELIARAAATLEAWVKSGAARVEVRELEHRRKASRGERSGLFCAGRQTNLSYVLGPAKIGEVRRILALLDADAPGTVVVGPGGLTLDEERPAALPPLSFEQQGAGFELRAQLLNVKRVAILGGGHCGLALSRVMAQLGYTVTIFDTRADVFTLQQNDFATHKIVVEDYAEAGALIRQPEWTHVVVMSANVDDDIRGLLGVVRGPFPYVGVMGAPAKLTRIRGALREADVAQEAIDRLYAPIGLPMTSNTPEEIAISVAAEILRERERLFPFAAPAPA</sequence>
<dbReference type="Proteomes" id="UP000249169">
    <property type="component" value="Unassembled WGS sequence"/>
</dbReference>
<organism evidence="3 4">
    <name type="scientific">Lujinxingia litoralis</name>
    <dbReference type="NCBI Taxonomy" id="2211119"/>
    <lineage>
        <taxon>Bacteria</taxon>
        <taxon>Deltaproteobacteria</taxon>
        <taxon>Bradymonadales</taxon>
        <taxon>Lujinxingiaceae</taxon>
        <taxon>Lujinxingia</taxon>
    </lineage>
</organism>
<dbReference type="Gene3D" id="3.40.50.720">
    <property type="entry name" value="NAD(P)-binding Rossmann-like Domain"/>
    <property type="match status" value="1"/>
</dbReference>
<dbReference type="InterPro" id="IPR052698">
    <property type="entry name" value="MoCofactor_Util/Proc"/>
</dbReference>
<dbReference type="SUPFAM" id="SSF51735">
    <property type="entry name" value="NAD(P)-binding Rossmann-fold domains"/>
    <property type="match status" value="1"/>
</dbReference>
<dbReference type="InterPro" id="IPR003777">
    <property type="entry name" value="XdhC_CoxI"/>
</dbReference>
<accession>A0A328C4S7</accession>
<dbReference type="InterPro" id="IPR036291">
    <property type="entry name" value="NAD(P)-bd_dom_sf"/>
</dbReference>
<gene>
    <name evidence="3" type="ORF">DL240_15145</name>
</gene>
<dbReference type="PANTHER" id="PTHR30388:SF6">
    <property type="entry name" value="XANTHINE DEHYDROGENASE SUBUNIT A-RELATED"/>
    <property type="match status" value="1"/>
</dbReference>
<evidence type="ECO:0008006" key="5">
    <source>
        <dbReference type="Google" id="ProtNLM"/>
    </source>
</evidence>
<name>A0A328C4S7_9DELT</name>
<dbReference type="PANTHER" id="PTHR30388">
    <property type="entry name" value="ALDEHYDE OXIDOREDUCTASE MOLYBDENUM COFACTOR ASSEMBLY PROTEIN"/>
    <property type="match status" value="1"/>
</dbReference>
<evidence type="ECO:0000313" key="3">
    <source>
        <dbReference type="EMBL" id="RAL21004.1"/>
    </source>
</evidence>
<evidence type="ECO:0000313" key="4">
    <source>
        <dbReference type="Proteomes" id="UP000249169"/>
    </source>
</evidence>
<feature type="domain" description="XdhC- CoxI" evidence="1">
    <location>
        <begin position="21"/>
        <end position="77"/>
    </location>
</feature>
<protein>
    <recommendedName>
        <fullName evidence="5">Xanthine dehydrogenase</fullName>
    </recommendedName>
</protein>
<reference evidence="3 4" key="1">
    <citation type="submission" date="2018-05" db="EMBL/GenBank/DDBJ databases">
        <title>Lujinxingia marina gen. nov. sp. nov., a new facultative anaerobic member of the class Deltaproteobacteria, and proposal of Lujinxingaceae fam. nov.</title>
        <authorList>
            <person name="Li C.-M."/>
        </authorList>
    </citation>
    <scope>NUCLEOTIDE SEQUENCE [LARGE SCALE GENOMIC DNA]</scope>
    <source>
        <strain evidence="3 4">B210</strain>
    </source>
</reference>
<evidence type="ECO:0000259" key="1">
    <source>
        <dbReference type="Pfam" id="PF02625"/>
    </source>
</evidence>